<evidence type="ECO:0000313" key="3">
    <source>
        <dbReference type="Proteomes" id="UP000038045"/>
    </source>
</evidence>
<sequence length="128" mass="15417">MVLKKLTFLTLLSIFCLSLCLDAVNQNTTTGKPSRKGNRVKRHHPPGPPEDWFWGYGYPFYDYPYYNYYNFGWGYPYYMPQWGYDILRPPPPPRRPHHHHHFHAPDYPNFPPHDDHPGRPEPRDFFKE</sequence>
<evidence type="ECO:0000313" key="4">
    <source>
        <dbReference type="WBParaSite" id="PTRK_0000704200.1"/>
    </source>
</evidence>
<evidence type="ECO:0000256" key="2">
    <source>
        <dbReference type="SAM" id="SignalP"/>
    </source>
</evidence>
<dbReference type="WBParaSite" id="PTRK_0000704200.1">
    <property type="protein sequence ID" value="PTRK_0000704200.1"/>
    <property type="gene ID" value="PTRK_0000704200"/>
</dbReference>
<feature type="compositionally biased region" description="Basic and acidic residues" evidence="1">
    <location>
        <begin position="112"/>
        <end position="128"/>
    </location>
</feature>
<feature type="signal peptide" evidence="2">
    <location>
        <begin position="1"/>
        <end position="23"/>
    </location>
</feature>
<proteinExistence type="predicted"/>
<organism evidence="3 4">
    <name type="scientific">Parastrongyloides trichosuri</name>
    <name type="common">Possum-specific nematode worm</name>
    <dbReference type="NCBI Taxonomy" id="131310"/>
    <lineage>
        <taxon>Eukaryota</taxon>
        <taxon>Metazoa</taxon>
        <taxon>Ecdysozoa</taxon>
        <taxon>Nematoda</taxon>
        <taxon>Chromadorea</taxon>
        <taxon>Rhabditida</taxon>
        <taxon>Tylenchina</taxon>
        <taxon>Panagrolaimomorpha</taxon>
        <taxon>Strongyloidoidea</taxon>
        <taxon>Strongyloididae</taxon>
        <taxon>Parastrongyloides</taxon>
    </lineage>
</organism>
<dbReference type="AlphaFoldDB" id="A0A0N4ZGS6"/>
<keyword evidence="3" id="KW-1185">Reference proteome</keyword>
<reference evidence="4" key="1">
    <citation type="submission" date="2017-02" db="UniProtKB">
        <authorList>
            <consortium name="WormBaseParasite"/>
        </authorList>
    </citation>
    <scope>IDENTIFICATION</scope>
</reference>
<accession>A0A0N4ZGS6</accession>
<name>A0A0N4ZGS6_PARTI</name>
<keyword evidence="2" id="KW-0732">Signal</keyword>
<dbReference type="Proteomes" id="UP000038045">
    <property type="component" value="Unplaced"/>
</dbReference>
<protein>
    <submittedName>
        <fullName evidence="4">Uncharacterized protein</fullName>
    </submittedName>
</protein>
<feature type="chain" id="PRO_5005891682" evidence="2">
    <location>
        <begin position="24"/>
        <end position="128"/>
    </location>
</feature>
<feature type="region of interest" description="Disordered" evidence="1">
    <location>
        <begin position="94"/>
        <end position="128"/>
    </location>
</feature>
<evidence type="ECO:0000256" key="1">
    <source>
        <dbReference type="SAM" id="MobiDB-lite"/>
    </source>
</evidence>